<dbReference type="InterPro" id="IPR029068">
    <property type="entry name" value="Glyas_Bleomycin-R_OHBP_Dase"/>
</dbReference>
<feature type="domain" description="VOC" evidence="1">
    <location>
        <begin position="4"/>
        <end position="120"/>
    </location>
</feature>
<dbReference type="PROSITE" id="PS51819">
    <property type="entry name" value="VOC"/>
    <property type="match status" value="1"/>
</dbReference>
<name>A0ABU5ZT47_9FLAO</name>
<dbReference type="RefSeq" id="WP_324178785.1">
    <property type="nucleotide sequence ID" value="NZ_BAABAW010000003.1"/>
</dbReference>
<dbReference type="SUPFAM" id="SSF54593">
    <property type="entry name" value="Glyoxalase/Bleomycin resistance protein/Dihydroxybiphenyl dioxygenase"/>
    <property type="match status" value="1"/>
</dbReference>
<evidence type="ECO:0000313" key="3">
    <source>
        <dbReference type="Proteomes" id="UP001327027"/>
    </source>
</evidence>
<dbReference type="Proteomes" id="UP001327027">
    <property type="component" value="Unassembled WGS sequence"/>
</dbReference>
<evidence type="ECO:0000313" key="2">
    <source>
        <dbReference type="EMBL" id="MEB3344747.1"/>
    </source>
</evidence>
<proteinExistence type="predicted"/>
<organism evidence="2 3">
    <name type="scientific">Aquimarina gracilis</name>
    <dbReference type="NCBI Taxonomy" id="874422"/>
    <lineage>
        <taxon>Bacteria</taxon>
        <taxon>Pseudomonadati</taxon>
        <taxon>Bacteroidota</taxon>
        <taxon>Flavobacteriia</taxon>
        <taxon>Flavobacteriales</taxon>
        <taxon>Flavobacteriaceae</taxon>
        <taxon>Aquimarina</taxon>
    </lineage>
</organism>
<dbReference type="Gene3D" id="3.10.180.10">
    <property type="entry name" value="2,3-Dihydroxybiphenyl 1,2-Dioxygenase, domain 1"/>
    <property type="match status" value="1"/>
</dbReference>
<dbReference type="InterPro" id="IPR004360">
    <property type="entry name" value="Glyas_Fos-R_dOase_dom"/>
</dbReference>
<accession>A0ABU5ZT47</accession>
<protein>
    <submittedName>
        <fullName evidence="2">Glyoxalase superfamily protein</fullName>
    </submittedName>
</protein>
<keyword evidence="3" id="KW-1185">Reference proteome</keyword>
<dbReference type="InterPro" id="IPR037523">
    <property type="entry name" value="VOC_core"/>
</dbReference>
<evidence type="ECO:0000259" key="1">
    <source>
        <dbReference type="PROSITE" id="PS51819"/>
    </source>
</evidence>
<dbReference type="EMBL" id="JAYKLX010000002">
    <property type="protein sequence ID" value="MEB3344747.1"/>
    <property type="molecule type" value="Genomic_DNA"/>
</dbReference>
<comment type="caution">
    <text evidence="2">The sequence shown here is derived from an EMBL/GenBank/DDBJ whole genome shotgun (WGS) entry which is preliminary data.</text>
</comment>
<gene>
    <name evidence="2" type="ORF">U6A24_04715</name>
</gene>
<sequence length="123" mass="14256">MSKLFLHAACVLPVSDMKESIHFYVNKLDFKVTFSWNKPIDYAVLNRENVELHLTLKEGYKKGKFHYSSLYIFVNAIESIYEELISKKVLFNRGLGEQEYGMSDFNLADPDGHIITFGQTLKK</sequence>
<dbReference type="Pfam" id="PF00903">
    <property type="entry name" value="Glyoxalase"/>
    <property type="match status" value="1"/>
</dbReference>
<reference evidence="2 3" key="1">
    <citation type="journal article" date="2013" name="Int. J. Syst. Evol. Microbiol.">
        <title>Aquimarina gracilis sp. nov., isolated from the gut microflora of a mussel, Mytilus coruscus, and emended description of Aquimarina spongiae.</title>
        <authorList>
            <person name="Park S.C."/>
            <person name="Choe H.N."/>
            <person name="Baik K.S."/>
            <person name="Seong C.N."/>
        </authorList>
    </citation>
    <scope>NUCLEOTIDE SEQUENCE [LARGE SCALE GENOMIC DNA]</scope>
    <source>
        <strain evidence="2 3">PSC32</strain>
    </source>
</reference>